<gene>
    <name evidence="2" type="ORF">I6I88_15650</name>
</gene>
<keyword evidence="1" id="KW-0472">Membrane</keyword>
<feature type="transmembrane region" description="Helical" evidence="1">
    <location>
        <begin position="133"/>
        <end position="157"/>
    </location>
</feature>
<feature type="transmembrane region" description="Helical" evidence="1">
    <location>
        <begin position="62"/>
        <end position="81"/>
    </location>
</feature>
<evidence type="ECO:0000313" key="3">
    <source>
        <dbReference type="Proteomes" id="UP000596202"/>
    </source>
</evidence>
<feature type="transmembrane region" description="Helical" evidence="1">
    <location>
        <begin position="252"/>
        <end position="273"/>
    </location>
</feature>
<feature type="transmembrane region" description="Helical" evidence="1">
    <location>
        <begin position="318"/>
        <end position="338"/>
    </location>
</feature>
<feature type="transmembrane region" description="Helical" evidence="1">
    <location>
        <begin position="30"/>
        <end position="50"/>
    </location>
</feature>
<evidence type="ECO:0000256" key="1">
    <source>
        <dbReference type="SAM" id="Phobius"/>
    </source>
</evidence>
<dbReference type="Proteomes" id="UP000596202">
    <property type="component" value="Chromosome"/>
</dbReference>
<keyword evidence="1" id="KW-0812">Transmembrane</keyword>
<feature type="transmembrane region" description="Helical" evidence="1">
    <location>
        <begin position="178"/>
        <end position="203"/>
    </location>
</feature>
<keyword evidence="1" id="KW-1133">Transmembrane helix</keyword>
<organism evidence="2 3">
    <name type="scientific">Myroides odoratus</name>
    <name type="common">Flavobacterium odoratum</name>
    <dbReference type="NCBI Taxonomy" id="256"/>
    <lineage>
        <taxon>Bacteria</taxon>
        <taxon>Pseudomonadati</taxon>
        <taxon>Bacteroidota</taxon>
        <taxon>Flavobacteriia</taxon>
        <taxon>Flavobacteriales</taxon>
        <taxon>Flavobacteriaceae</taxon>
        <taxon>Myroides</taxon>
    </lineage>
</organism>
<feature type="transmembrane region" description="Helical" evidence="1">
    <location>
        <begin position="215"/>
        <end position="240"/>
    </location>
</feature>
<dbReference type="EMBL" id="CP068108">
    <property type="protein sequence ID" value="QQT99597.1"/>
    <property type="molecule type" value="Genomic_DNA"/>
</dbReference>
<feature type="transmembrane region" description="Helical" evidence="1">
    <location>
        <begin position="7"/>
        <end position="24"/>
    </location>
</feature>
<accession>A0A9Q7E8F0</accession>
<proteinExistence type="predicted"/>
<sequence length="374" mass="43674">MKCYNLKYIIFSLLFILINHLYLLKYGTKYNLPLLPIFLGFTVIQVFFLGGKAHIYKLLSKLNSFIYILFVCIILGGILFLTKYVDRYALNVDRWSAMEVAIRAIFTGEYPYTAIDHLGGRTSNFPGLLLLGIPFYLLGDVGYFQAFSFLLLAFTLYKVFERQQAFYILLLLGLSIPFWYEIAVISDFMSNMIIVMCFIMLWNHYFKQEIYKKEIGLAIGISILALTRGFTYVPLALYFFAPFCQLKLKKQLKFSVSFLATSVLLILFVFYTVPNLETLKEYNPLTLQTSYTSIYNLLFIFLAPLLLSFYIKKFNYDFFFYTLLITGTLSITLFIQFWNRVGFHELLHNSVFDLAYLAYIVPLLWILLSRPTPK</sequence>
<feature type="transmembrane region" description="Helical" evidence="1">
    <location>
        <begin position="293"/>
        <end position="311"/>
    </location>
</feature>
<dbReference type="AlphaFoldDB" id="A0A9Q7E8F0"/>
<feature type="transmembrane region" description="Helical" evidence="1">
    <location>
        <begin position="350"/>
        <end position="368"/>
    </location>
</feature>
<protein>
    <submittedName>
        <fullName evidence="2">Uncharacterized protein</fullName>
    </submittedName>
</protein>
<dbReference type="OrthoDB" id="1327677at2"/>
<reference evidence="2 3" key="1">
    <citation type="submission" date="2021-01" db="EMBL/GenBank/DDBJ databases">
        <title>FDA dAtabase for Regulatory Grade micrObial Sequences (FDA-ARGOS): Supporting development and validation of Infectious Disease Dx tests.</title>
        <authorList>
            <person name="Sproer C."/>
            <person name="Gronow S."/>
            <person name="Severitt S."/>
            <person name="Schroder I."/>
            <person name="Tallon L."/>
            <person name="Sadzewicz L."/>
            <person name="Zhao X."/>
            <person name="Boylan J."/>
            <person name="Ott S."/>
            <person name="Bowen H."/>
            <person name="Vavikolanu K."/>
            <person name="Mehta A."/>
            <person name="Aluvathingal J."/>
            <person name="Nadendla S."/>
            <person name="Lowell S."/>
            <person name="Myers T."/>
            <person name="Yan Y."/>
            <person name="Sichtig H."/>
        </authorList>
    </citation>
    <scope>NUCLEOTIDE SEQUENCE [LARGE SCALE GENOMIC DNA]</scope>
    <source>
        <strain evidence="2 3">FDAARGOS_1131</strain>
    </source>
</reference>
<evidence type="ECO:0000313" key="2">
    <source>
        <dbReference type="EMBL" id="QQT99597.1"/>
    </source>
</evidence>
<name>A0A9Q7E8F0_MYROD</name>